<protein>
    <submittedName>
        <fullName evidence="2">ATP synthase F0 subunit 8</fullName>
    </submittedName>
</protein>
<sequence length="52" mass="6717">MPQLAPMNWFFLMFFFWFMVFLLVVIFWWMKDKIYYIHFYSGEKMISCVWAW</sequence>
<dbReference type="EMBL" id="MN864051">
    <property type="protein sequence ID" value="QIZ12533.1"/>
    <property type="molecule type" value="Genomic_DNA"/>
</dbReference>
<dbReference type="AlphaFoldDB" id="A0A6H1PFZ4"/>
<evidence type="ECO:0000313" key="2">
    <source>
        <dbReference type="EMBL" id="QIZ12533.1"/>
    </source>
</evidence>
<name>A0A6H1PFZ4_9MOLL</name>
<reference evidence="2" key="1">
    <citation type="journal article" date="2020" name="BMC Evol. Biol.">
        <title>A mitogenomic phylogeny of chitons (Mollusca: Polyplacophora).</title>
        <authorList>
            <person name="Irisarri I."/>
            <person name="Uribe J.E."/>
            <person name="Eernisse D.J."/>
            <person name="Zardoya R."/>
        </authorList>
    </citation>
    <scope>NUCLEOTIDE SEQUENCE</scope>
</reference>
<keyword evidence="1" id="KW-0812">Transmembrane</keyword>
<proteinExistence type="predicted"/>
<organism evidence="2">
    <name type="scientific">Tonicina zschaui</name>
    <dbReference type="NCBI Taxonomy" id="2719129"/>
    <lineage>
        <taxon>Eukaryota</taxon>
        <taxon>Metazoa</taxon>
        <taxon>Spiralia</taxon>
        <taxon>Lophotrochozoa</taxon>
        <taxon>Mollusca</taxon>
        <taxon>Polyplacophora</taxon>
        <taxon>Neoloricata</taxon>
        <taxon>Chitonida</taxon>
        <taxon>Chitonina</taxon>
        <taxon>Ischnochitonidae</taxon>
        <taxon>Tonicina</taxon>
    </lineage>
</organism>
<keyword evidence="1" id="KW-0472">Membrane</keyword>
<gene>
    <name evidence="2" type="primary">ATP8</name>
</gene>
<accession>A0A6H1PFZ4</accession>
<feature type="transmembrane region" description="Helical" evidence="1">
    <location>
        <begin position="6"/>
        <end position="30"/>
    </location>
</feature>
<geneLocation type="mitochondrion" evidence="2"/>
<evidence type="ECO:0000256" key="1">
    <source>
        <dbReference type="SAM" id="Phobius"/>
    </source>
</evidence>
<keyword evidence="1" id="KW-1133">Transmembrane helix</keyword>
<keyword evidence="2" id="KW-0496">Mitochondrion</keyword>